<dbReference type="Proteomes" id="UP000252519">
    <property type="component" value="Unassembled WGS sequence"/>
</dbReference>
<proteinExistence type="predicted"/>
<evidence type="ECO:0000313" key="3">
    <source>
        <dbReference type="Proteomes" id="UP000252519"/>
    </source>
</evidence>
<keyword evidence="1" id="KW-0472">Membrane</keyword>
<evidence type="ECO:0008006" key="4">
    <source>
        <dbReference type="Google" id="ProtNLM"/>
    </source>
</evidence>
<gene>
    <name evidence="2" type="ORF">ANCCAN_15416</name>
</gene>
<accession>A0A368G5T3</accession>
<dbReference type="EMBL" id="JOJR01000383">
    <property type="protein sequence ID" value="RCN38659.1"/>
    <property type="molecule type" value="Genomic_DNA"/>
</dbReference>
<name>A0A368G5T3_ANCCA</name>
<reference evidence="2 3" key="1">
    <citation type="submission" date="2014-10" db="EMBL/GenBank/DDBJ databases">
        <title>Draft genome of the hookworm Ancylostoma caninum.</title>
        <authorList>
            <person name="Mitreva M."/>
        </authorList>
    </citation>
    <scope>NUCLEOTIDE SEQUENCE [LARGE SCALE GENOMIC DNA]</scope>
    <source>
        <strain evidence="2 3">Baltimore</strain>
    </source>
</reference>
<keyword evidence="3" id="KW-1185">Reference proteome</keyword>
<evidence type="ECO:0000256" key="1">
    <source>
        <dbReference type="SAM" id="Phobius"/>
    </source>
</evidence>
<dbReference type="STRING" id="29170.A0A368G5T3"/>
<comment type="caution">
    <text evidence="2">The sequence shown here is derived from an EMBL/GenBank/DDBJ whole genome shotgun (WGS) entry which is preliminary data.</text>
</comment>
<protein>
    <recommendedName>
        <fullName evidence="4">Glucuronosyltransferase</fullName>
    </recommendedName>
</protein>
<sequence length="126" mass="14071">MTTFHLSVLGPTTLLRSMYVIYLLELIVFISTTSSYKFLIYNPFLGHSHVSFMGNIADVLSEGGHDVTVVMPEMDEEQLHRTGVKVTKKIMRTPGDPRARQVRSSEMSCAGFRSARTCSIALRTSV</sequence>
<dbReference type="OrthoDB" id="5835829at2759"/>
<keyword evidence="1" id="KW-0812">Transmembrane</keyword>
<feature type="transmembrane region" description="Helical" evidence="1">
    <location>
        <begin position="20"/>
        <end position="39"/>
    </location>
</feature>
<organism evidence="2 3">
    <name type="scientific">Ancylostoma caninum</name>
    <name type="common">Dog hookworm</name>
    <dbReference type="NCBI Taxonomy" id="29170"/>
    <lineage>
        <taxon>Eukaryota</taxon>
        <taxon>Metazoa</taxon>
        <taxon>Ecdysozoa</taxon>
        <taxon>Nematoda</taxon>
        <taxon>Chromadorea</taxon>
        <taxon>Rhabditida</taxon>
        <taxon>Rhabditina</taxon>
        <taxon>Rhabditomorpha</taxon>
        <taxon>Strongyloidea</taxon>
        <taxon>Ancylostomatidae</taxon>
        <taxon>Ancylostomatinae</taxon>
        <taxon>Ancylostoma</taxon>
    </lineage>
</organism>
<evidence type="ECO:0000313" key="2">
    <source>
        <dbReference type="EMBL" id="RCN38659.1"/>
    </source>
</evidence>
<dbReference type="AlphaFoldDB" id="A0A368G5T3"/>
<dbReference type="SUPFAM" id="SSF53756">
    <property type="entry name" value="UDP-Glycosyltransferase/glycogen phosphorylase"/>
    <property type="match status" value="1"/>
</dbReference>
<keyword evidence="1" id="KW-1133">Transmembrane helix</keyword>